<organism evidence="1 2">
    <name type="scientific">Eumeta variegata</name>
    <name type="common">Bagworm moth</name>
    <name type="synonym">Eumeta japonica</name>
    <dbReference type="NCBI Taxonomy" id="151549"/>
    <lineage>
        <taxon>Eukaryota</taxon>
        <taxon>Metazoa</taxon>
        <taxon>Ecdysozoa</taxon>
        <taxon>Arthropoda</taxon>
        <taxon>Hexapoda</taxon>
        <taxon>Insecta</taxon>
        <taxon>Pterygota</taxon>
        <taxon>Neoptera</taxon>
        <taxon>Endopterygota</taxon>
        <taxon>Lepidoptera</taxon>
        <taxon>Glossata</taxon>
        <taxon>Ditrysia</taxon>
        <taxon>Tineoidea</taxon>
        <taxon>Psychidae</taxon>
        <taxon>Oiketicinae</taxon>
        <taxon>Eumeta</taxon>
    </lineage>
</organism>
<keyword evidence="2" id="KW-1185">Reference proteome</keyword>
<protein>
    <submittedName>
        <fullName evidence="1">Uncharacterized protein</fullName>
    </submittedName>
</protein>
<reference evidence="1 2" key="1">
    <citation type="journal article" date="2019" name="Commun. Biol.">
        <title>The bagworm genome reveals a unique fibroin gene that provides high tensile strength.</title>
        <authorList>
            <person name="Kono N."/>
            <person name="Nakamura H."/>
            <person name="Ohtoshi R."/>
            <person name="Tomita M."/>
            <person name="Numata K."/>
            <person name="Arakawa K."/>
        </authorList>
    </citation>
    <scope>NUCLEOTIDE SEQUENCE [LARGE SCALE GENOMIC DNA]</scope>
</reference>
<comment type="caution">
    <text evidence="1">The sequence shown here is derived from an EMBL/GenBank/DDBJ whole genome shotgun (WGS) entry which is preliminary data.</text>
</comment>
<dbReference type="AlphaFoldDB" id="A0A4C1TFE0"/>
<evidence type="ECO:0000313" key="2">
    <source>
        <dbReference type="Proteomes" id="UP000299102"/>
    </source>
</evidence>
<accession>A0A4C1TFE0</accession>
<evidence type="ECO:0000313" key="1">
    <source>
        <dbReference type="EMBL" id="GBP13239.1"/>
    </source>
</evidence>
<name>A0A4C1TFE0_EUMVA</name>
<dbReference type="Proteomes" id="UP000299102">
    <property type="component" value="Unassembled WGS sequence"/>
</dbReference>
<proteinExistence type="predicted"/>
<gene>
    <name evidence="1" type="ORF">EVAR_8170_1</name>
</gene>
<sequence length="86" mass="9590">MATYLNTIAACVSTAPWADDYLVCKQCCPRLDSSADLSIWFSIASSAPTTPGSPGRRYTEVNVYEQARTLELFLYRLCVHAKSMDF</sequence>
<dbReference type="EMBL" id="BGZK01000056">
    <property type="protein sequence ID" value="GBP13239.1"/>
    <property type="molecule type" value="Genomic_DNA"/>
</dbReference>